<dbReference type="PROSITE" id="PS50110">
    <property type="entry name" value="RESPONSE_REGULATORY"/>
    <property type="match status" value="2"/>
</dbReference>
<feature type="domain" description="PAC" evidence="21">
    <location>
        <begin position="839"/>
        <end position="892"/>
    </location>
</feature>
<dbReference type="Gene3D" id="3.40.50.2300">
    <property type="match status" value="2"/>
</dbReference>
<dbReference type="SUPFAM" id="SSF55874">
    <property type="entry name" value="ATPase domain of HSP90 chaperone/DNA topoisomerase II/histidine kinase"/>
    <property type="match status" value="2"/>
</dbReference>
<dbReference type="SMART" id="SM00388">
    <property type="entry name" value="HisKA"/>
    <property type="match status" value="2"/>
</dbReference>
<evidence type="ECO:0000313" key="22">
    <source>
        <dbReference type="EMBL" id="QDV54444.1"/>
    </source>
</evidence>
<dbReference type="EC" id="2.7.13.3" evidence="3"/>
<keyword evidence="11 22" id="KW-0418">Kinase</keyword>
<sequence>MKNVRPDFLAGRGEMSQRTREFDWSQTPVGHFDQWPQGLKTAVQIMLGSRYAMWLGWGPEFTFFYNDAYAKMTLGSKHPWALGRSAREVWSEIWTDIGPRAESVLRTGEATWDEGLLLFLQRRGFPEETYHTFSYSPLPGDDQGTVGGMLCVVTEDTQRTIGERRLGTLRELAARTMDEARSVAEACQTSAQILAANPQDLPFTLVYLLDNEKQQATLAAATGVDNHHASSPAAIDLTRDEGPWPLRSVVQSGAAIAVDDLPRLVGELTVGAWPESPQQAMVLPLAKPGQTRLAGFLIAGISPRLPLDDSYRGFLELLAGQLAAAVANAQAYEEERQRAEALALLDRAKTAFFSNVSHEFRTPLTLLLGPVEDLLSSNTAELAPQVREQLQIVNRNGVRLLRLVNSLLDFSRIEAGRVRAVYRPTALAELTSELASVFRSAIEGAGLRLNVECPKLSEPVYVDREMWEKIVLNLLSNAFKFTFEGEITIAQRRSGDRIELEVRDTGSGIPADQMSRLFERFHRIENARGRTHEGSGIGLALVQELVKLHGGSIAVESVLGEGSTFTLSIPVGSDHLPKDQIAASPSEAEPRDAAAYIEEAMRWLPDESLDLPSIKNTFANSATNVENDDRRDTVLVVDDNADMRQYVLRLLAEHYQIIAAGDGEAAWAEIERQPPDLVLSDVMMPRLDGFGLLKRLRQNPDTAEIPVIMLSARAGEESRVEGLQAGADDYLVKPFTAKELLARVGSHLQMSRLRKESAERLRKSESRLRIALAAARMVAWEWDLIDDRFRHSDTAEEVLGLQPGSNITDIQSRLAIVHSEDLQHVQASFQDIEANCREFQIQYRIIRPDNGNIVWIEDRGHAIQDASGKTIRIAGMMMDISDRKRIESALREREAHFRSMADDAPAMLWVTDRNGSCTFLSRGWHEYTGQSQEQGLALGWLNMVHPDDRGHAGVLFQQALAKQGAFSFDYRLRRRDGIYRWANDAARPRFDSEGSFLGHVGAVIDVHERKQVEELRSGQARVLEMITSEQPLDAILIELVRFIERQIPEAIGSISLVDPAGKHLRHAASIHLPPAFQQAIDSVPIGPDSGSSGTDGKHNRQVIVEDFELESPGHHDRDAACAHGLRACWSQPILAGDGAPLGTLAIYFQQPRQPEAYELNTLEANARFAGIAIDRPRAQQALRDSEEHLLNALSPADMGRWRANLETGLETRDENLNRILGRPAQQLTEPIEDCFALIHCDDRPTAKAAWEQAIATRGVYEAEFRVVCDDSSIRWLRERGRFVQGSDDEPDAMTGLTQDISHRKAAEEAQRRSAETFAALVEQSPLGIYVVDSQFRIAQVSDGAHHAFQNVQPAIGRDFSEVMHTIWPKPFANEVIGIFRHTLQTGEPYVSPGLTEKRKDIGAIESYEWQVNRVTLADGSYGVVCYYFDTTRLQQASAALRESEARFRMLADNMSQLAWTCDSLGEVNWYNQRWFDYTGRSFEEMRLWGWKSVHHPDHVDRVVQSVTHSRTSGEVWEDTFPLLGADGKYRWFLSRALPIHDEDGEIVQWFGTNTDVTDLREAQQQLHDADRRKDEFLAMLAHELRNPLAPIRTGLDLLAMEEEIAHRDVIELMQEQVKHVVRLVDDLLDVSRIVLGKVDLRKQPTELTAIVKQSVEAVRCTLDNRGHKLTVEVPSQPIWIDADRVRIAQILENLLNNAGKYMDDNGTVELRVCPSGDRVRILVRDRGIGIEPALLPKIFELFTQSPRSLDRSQGGLGIGLTLVQRLVQMHHGKVSVESKGLGHGSLFSVDLPTTTPPDQQSPEETDHPIAIKPRQILVVDDNKGATWLLSALLSKFADHQIHQAHDGETALQAIRELHPEIVLLDIGLPAMNGYQVARAIREDSTYDDVLLIALTGYGQEDDRRRSKQNGFDEHLVKPPSVDQMKLVLTHPKLK</sequence>
<proteinExistence type="predicted"/>
<evidence type="ECO:0000259" key="18">
    <source>
        <dbReference type="PROSITE" id="PS50109"/>
    </source>
</evidence>
<dbReference type="Gene3D" id="2.10.70.100">
    <property type="match status" value="1"/>
</dbReference>
<dbReference type="InterPro" id="IPR036097">
    <property type="entry name" value="HisK_dim/P_sf"/>
</dbReference>
<keyword evidence="17" id="KW-0175">Coiled coil</keyword>
<dbReference type="SUPFAM" id="SSF52172">
    <property type="entry name" value="CheY-like"/>
    <property type="match status" value="2"/>
</dbReference>
<feature type="domain" description="PAC" evidence="21">
    <location>
        <begin position="1260"/>
        <end position="1312"/>
    </location>
</feature>
<evidence type="ECO:0000256" key="12">
    <source>
        <dbReference type="ARBA" id="ARBA00022840"/>
    </source>
</evidence>
<feature type="domain" description="Response regulatory" evidence="19">
    <location>
        <begin position="1815"/>
        <end position="1932"/>
    </location>
</feature>
<accession>A0A518IMZ4</accession>
<dbReference type="InterPro" id="IPR000014">
    <property type="entry name" value="PAS"/>
</dbReference>
<evidence type="ECO:0000256" key="4">
    <source>
        <dbReference type="ARBA" id="ARBA00022475"/>
    </source>
</evidence>
<dbReference type="SMART" id="SM00091">
    <property type="entry name" value="PAS"/>
    <property type="match status" value="5"/>
</dbReference>
<dbReference type="InterPro" id="IPR029016">
    <property type="entry name" value="GAF-like_dom_sf"/>
</dbReference>
<dbReference type="Pfam" id="PF02518">
    <property type="entry name" value="HATPase_c"/>
    <property type="match status" value="2"/>
</dbReference>
<dbReference type="FunFam" id="2.10.70.100:FF:000001">
    <property type="entry name" value="Sensory transduction histidine kinase"/>
    <property type="match status" value="1"/>
</dbReference>
<evidence type="ECO:0000256" key="15">
    <source>
        <dbReference type="ARBA" id="ARBA00023136"/>
    </source>
</evidence>
<feature type="domain" description="PAC" evidence="21">
    <location>
        <begin position="966"/>
        <end position="1018"/>
    </location>
</feature>
<dbReference type="CDD" id="cd00082">
    <property type="entry name" value="HisKA"/>
    <property type="match status" value="2"/>
</dbReference>
<evidence type="ECO:0000313" key="23">
    <source>
        <dbReference type="Proteomes" id="UP000316770"/>
    </source>
</evidence>
<evidence type="ECO:0000256" key="13">
    <source>
        <dbReference type="ARBA" id="ARBA00022989"/>
    </source>
</evidence>
<evidence type="ECO:0000256" key="7">
    <source>
        <dbReference type="ARBA" id="ARBA00022679"/>
    </source>
</evidence>
<dbReference type="FunFam" id="1.10.287.130:FF:000045">
    <property type="entry name" value="Two-component system sensor histidine kinase/response regulator"/>
    <property type="match status" value="1"/>
</dbReference>
<feature type="domain" description="PAC" evidence="21">
    <location>
        <begin position="1516"/>
        <end position="1568"/>
    </location>
</feature>
<feature type="modified residue" description="4-aspartylphosphate" evidence="16">
    <location>
        <position position="681"/>
    </location>
</feature>
<reference evidence="22 23" key="1">
    <citation type="submission" date="2019-02" db="EMBL/GenBank/DDBJ databases">
        <title>Deep-cultivation of Planctomycetes and their phenomic and genomic characterization uncovers novel biology.</title>
        <authorList>
            <person name="Wiegand S."/>
            <person name="Jogler M."/>
            <person name="Boedeker C."/>
            <person name="Pinto D."/>
            <person name="Vollmers J."/>
            <person name="Rivas-Marin E."/>
            <person name="Kohn T."/>
            <person name="Peeters S.H."/>
            <person name="Heuer A."/>
            <person name="Rast P."/>
            <person name="Oberbeckmann S."/>
            <person name="Bunk B."/>
            <person name="Jeske O."/>
            <person name="Meyerdierks A."/>
            <person name="Storesund J.E."/>
            <person name="Kallscheuer N."/>
            <person name="Luecker S."/>
            <person name="Lage O.M."/>
            <person name="Pohl T."/>
            <person name="Merkel B.J."/>
            <person name="Hornburger P."/>
            <person name="Mueller R.-W."/>
            <person name="Bruemmer F."/>
            <person name="Labrenz M."/>
            <person name="Spormann A.M."/>
            <person name="Op den Camp H."/>
            <person name="Overmann J."/>
            <person name="Amann R."/>
            <person name="Jetten M.S.M."/>
            <person name="Mascher T."/>
            <person name="Medema M.H."/>
            <person name="Devos D.P."/>
            <person name="Kaster A.-K."/>
            <person name="Ovreas L."/>
            <person name="Rohde M."/>
            <person name="Galperin M.Y."/>
            <person name="Jogler C."/>
        </authorList>
    </citation>
    <scope>NUCLEOTIDE SEQUENCE [LARGE SCALE GENOMIC DNA]</scope>
    <source>
        <strain evidence="22 23">Mal33</strain>
    </source>
</reference>
<keyword evidence="12" id="KW-0067">ATP-binding</keyword>
<dbReference type="InterPro" id="IPR011006">
    <property type="entry name" value="CheY-like_superfamily"/>
</dbReference>
<dbReference type="CDD" id="cd17580">
    <property type="entry name" value="REC_2_DhkD-like"/>
    <property type="match status" value="1"/>
</dbReference>
<feature type="coiled-coil region" evidence="17">
    <location>
        <begin position="315"/>
        <end position="342"/>
    </location>
</feature>
<dbReference type="SUPFAM" id="SSF55785">
    <property type="entry name" value="PYP-like sensor domain (PAS domain)"/>
    <property type="match status" value="5"/>
</dbReference>
<gene>
    <name evidence="22" type="primary">tmoS</name>
    <name evidence="22" type="ORF">Mal33_03980</name>
</gene>
<dbReference type="SMART" id="SM00448">
    <property type="entry name" value="REC"/>
    <property type="match status" value="2"/>
</dbReference>
<dbReference type="InterPro" id="IPR003594">
    <property type="entry name" value="HATPase_dom"/>
</dbReference>
<dbReference type="InterPro" id="IPR013656">
    <property type="entry name" value="PAS_4"/>
</dbReference>
<keyword evidence="9" id="KW-0677">Repeat</keyword>
<dbReference type="Pfam" id="PF13185">
    <property type="entry name" value="GAF_2"/>
    <property type="match status" value="1"/>
</dbReference>
<dbReference type="InterPro" id="IPR003661">
    <property type="entry name" value="HisK_dim/P_dom"/>
</dbReference>
<dbReference type="PROSITE" id="PS50109">
    <property type="entry name" value="HIS_KIN"/>
    <property type="match status" value="2"/>
</dbReference>
<evidence type="ECO:0000256" key="6">
    <source>
        <dbReference type="ARBA" id="ARBA00022553"/>
    </source>
</evidence>
<feature type="domain" description="Histidine kinase" evidence="18">
    <location>
        <begin position="355"/>
        <end position="573"/>
    </location>
</feature>
<dbReference type="FunFam" id="3.30.565.10:FF:000006">
    <property type="entry name" value="Sensor histidine kinase WalK"/>
    <property type="match status" value="1"/>
</dbReference>
<feature type="domain" description="Histidine kinase" evidence="18">
    <location>
        <begin position="1579"/>
        <end position="1795"/>
    </location>
</feature>
<evidence type="ECO:0000256" key="1">
    <source>
        <dbReference type="ARBA" id="ARBA00000085"/>
    </source>
</evidence>
<keyword evidence="23" id="KW-1185">Reference proteome</keyword>
<dbReference type="CDD" id="cd17574">
    <property type="entry name" value="REC_OmpR"/>
    <property type="match status" value="1"/>
</dbReference>
<evidence type="ECO:0000259" key="20">
    <source>
        <dbReference type="PROSITE" id="PS50112"/>
    </source>
</evidence>
<dbReference type="InterPro" id="IPR001789">
    <property type="entry name" value="Sig_transdc_resp-reg_receiver"/>
</dbReference>
<dbReference type="GO" id="GO:0000155">
    <property type="term" value="F:phosphorelay sensor kinase activity"/>
    <property type="evidence" value="ECO:0007669"/>
    <property type="project" value="InterPro"/>
</dbReference>
<dbReference type="CDD" id="cd00130">
    <property type="entry name" value="PAS"/>
    <property type="match status" value="4"/>
</dbReference>
<evidence type="ECO:0000256" key="5">
    <source>
        <dbReference type="ARBA" id="ARBA00022519"/>
    </source>
</evidence>
<dbReference type="InterPro" id="IPR000700">
    <property type="entry name" value="PAS-assoc_C"/>
</dbReference>
<evidence type="ECO:0000256" key="16">
    <source>
        <dbReference type="PROSITE-ProRule" id="PRU00169"/>
    </source>
</evidence>
<dbReference type="NCBIfam" id="TIGR00229">
    <property type="entry name" value="sensory_box"/>
    <property type="match status" value="3"/>
</dbReference>
<evidence type="ECO:0000259" key="19">
    <source>
        <dbReference type="PROSITE" id="PS50110"/>
    </source>
</evidence>
<feature type="domain" description="PAS" evidence="20">
    <location>
        <begin position="893"/>
        <end position="963"/>
    </location>
</feature>
<dbReference type="InterPro" id="IPR003018">
    <property type="entry name" value="GAF"/>
</dbReference>
<dbReference type="PROSITE" id="PS50113">
    <property type="entry name" value="PAC"/>
    <property type="match status" value="4"/>
</dbReference>
<evidence type="ECO:0000256" key="14">
    <source>
        <dbReference type="ARBA" id="ARBA00023012"/>
    </source>
</evidence>
<dbReference type="Gene3D" id="3.30.450.20">
    <property type="entry name" value="PAS domain"/>
    <property type="match status" value="6"/>
</dbReference>
<keyword evidence="14" id="KW-0902">Two-component regulatory system</keyword>
<dbReference type="Pfam" id="PF08447">
    <property type="entry name" value="PAS_3"/>
    <property type="match status" value="4"/>
</dbReference>
<dbReference type="Gene3D" id="1.10.287.130">
    <property type="match status" value="2"/>
</dbReference>
<evidence type="ECO:0000256" key="9">
    <source>
        <dbReference type="ARBA" id="ARBA00022737"/>
    </source>
</evidence>
<dbReference type="PROSITE" id="PS50112">
    <property type="entry name" value="PAS"/>
    <property type="match status" value="1"/>
</dbReference>
<dbReference type="SMART" id="SM00387">
    <property type="entry name" value="HATPase_c"/>
    <property type="match status" value="2"/>
</dbReference>
<dbReference type="PRINTS" id="PR00344">
    <property type="entry name" value="BCTRLSENSOR"/>
</dbReference>
<comment type="catalytic activity">
    <reaction evidence="1">
        <text>ATP + protein L-histidine = ADP + protein N-phospho-L-histidine.</text>
        <dbReference type="EC" id="2.7.13.3"/>
    </reaction>
</comment>
<dbReference type="CDD" id="cd16922">
    <property type="entry name" value="HATPase_EvgS-ArcB-TorS-like"/>
    <property type="match status" value="1"/>
</dbReference>
<dbReference type="GO" id="GO:0005524">
    <property type="term" value="F:ATP binding"/>
    <property type="evidence" value="ECO:0007669"/>
    <property type="project" value="UniProtKB-KW"/>
</dbReference>
<keyword evidence="5" id="KW-0997">Cell inner membrane</keyword>
<dbReference type="GO" id="GO:0005886">
    <property type="term" value="C:plasma membrane"/>
    <property type="evidence" value="ECO:0007669"/>
    <property type="project" value="UniProtKB-SubCell"/>
</dbReference>
<dbReference type="InterPro" id="IPR013655">
    <property type="entry name" value="PAS_fold_3"/>
</dbReference>
<dbReference type="PANTHER" id="PTHR43547:SF2">
    <property type="entry name" value="HYBRID SIGNAL TRANSDUCTION HISTIDINE KINASE C"/>
    <property type="match status" value="1"/>
</dbReference>
<dbReference type="FunFam" id="3.30.565.10:FF:000037">
    <property type="entry name" value="Hybrid sensor histidine kinase/response regulator"/>
    <property type="match status" value="1"/>
</dbReference>
<organism evidence="22 23">
    <name type="scientific">Rosistilla oblonga</name>
    <dbReference type="NCBI Taxonomy" id="2527990"/>
    <lineage>
        <taxon>Bacteria</taxon>
        <taxon>Pseudomonadati</taxon>
        <taxon>Planctomycetota</taxon>
        <taxon>Planctomycetia</taxon>
        <taxon>Pirellulales</taxon>
        <taxon>Pirellulaceae</taxon>
        <taxon>Rosistilla</taxon>
    </lineage>
</organism>
<dbReference type="Pfam" id="PF08448">
    <property type="entry name" value="PAS_4"/>
    <property type="match status" value="1"/>
</dbReference>
<dbReference type="EMBL" id="CP036318">
    <property type="protein sequence ID" value="QDV54444.1"/>
    <property type="molecule type" value="Genomic_DNA"/>
</dbReference>
<dbReference type="SMART" id="SM00065">
    <property type="entry name" value="GAF"/>
    <property type="match status" value="2"/>
</dbReference>
<evidence type="ECO:0000256" key="10">
    <source>
        <dbReference type="ARBA" id="ARBA00022741"/>
    </source>
</evidence>
<dbReference type="Pfam" id="PF00512">
    <property type="entry name" value="HisKA"/>
    <property type="match status" value="2"/>
</dbReference>
<dbReference type="FunFam" id="3.30.450.20:FF:000099">
    <property type="entry name" value="Sensory box sensor histidine kinase"/>
    <property type="match status" value="2"/>
</dbReference>
<dbReference type="Gene3D" id="3.30.450.40">
    <property type="match status" value="2"/>
</dbReference>
<dbReference type="SUPFAM" id="SSF47384">
    <property type="entry name" value="Homodimeric domain of signal transducing histidine kinase"/>
    <property type="match status" value="2"/>
</dbReference>
<protein>
    <recommendedName>
        <fullName evidence="3">histidine kinase</fullName>
        <ecNumber evidence="3">2.7.13.3</ecNumber>
    </recommendedName>
</protein>
<keyword evidence="6 16" id="KW-0597">Phosphoprotein</keyword>
<feature type="domain" description="Response regulatory" evidence="19">
    <location>
        <begin position="633"/>
        <end position="748"/>
    </location>
</feature>
<name>A0A518IMZ4_9BACT</name>
<comment type="subcellular location">
    <subcellularLocation>
        <location evidence="2">Cell inner membrane</location>
        <topology evidence="2">Multi-pass membrane protein</topology>
    </subcellularLocation>
</comment>
<dbReference type="InterPro" id="IPR005467">
    <property type="entry name" value="His_kinase_dom"/>
</dbReference>
<keyword evidence="13" id="KW-1133">Transmembrane helix</keyword>
<evidence type="ECO:0000256" key="11">
    <source>
        <dbReference type="ARBA" id="ARBA00022777"/>
    </source>
</evidence>
<dbReference type="InterPro" id="IPR004358">
    <property type="entry name" value="Sig_transdc_His_kin-like_C"/>
</dbReference>
<evidence type="ECO:0000256" key="8">
    <source>
        <dbReference type="ARBA" id="ARBA00022692"/>
    </source>
</evidence>
<keyword evidence="8" id="KW-0812">Transmembrane</keyword>
<dbReference type="InterPro" id="IPR035965">
    <property type="entry name" value="PAS-like_dom_sf"/>
</dbReference>
<dbReference type="SMART" id="SM00086">
    <property type="entry name" value="PAC"/>
    <property type="match status" value="5"/>
</dbReference>
<feature type="modified residue" description="4-aspartylphosphate" evidence="16">
    <location>
        <position position="1865"/>
    </location>
</feature>
<evidence type="ECO:0000256" key="3">
    <source>
        <dbReference type="ARBA" id="ARBA00012438"/>
    </source>
</evidence>
<keyword evidence="7 22" id="KW-0808">Transferase</keyword>
<evidence type="ECO:0000256" key="17">
    <source>
        <dbReference type="SAM" id="Coils"/>
    </source>
</evidence>
<dbReference type="InterPro" id="IPR001610">
    <property type="entry name" value="PAC"/>
</dbReference>
<evidence type="ECO:0000256" key="2">
    <source>
        <dbReference type="ARBA" id="ARBA00004429"/>
    </source>
</evidence>
<dbReference type="Pfam" id="PF00072">
    <property type="entry name" value="Response_reg"/>
    <property type="match status" value="2"/>
</dbReference>
<dbReference type="InterPro" id="IPR036890">
    <property type="entry name" value="HATPase_C_sf"/>
</dbReference>
<dbReference type="Gene3D" id="3.30.565.10">
    <property type="entry name" value="Histidine kinase-like ATPase, C-terminal domain"/>
    <property type="match status" value="2"/>
</dbReference>
<dbReference type="SUPFAM" id="SSF55781">
    <property type="entry name" value="GAF domain-like"/>
    <property type="match status" value="2"/>
</dbReference>
<evidence type="ECO:0000259" key="21">
    <source>
        <dbReference type="PROSITE" id="PS50113"/>
    </source>
</evidence>
<keyword evidence="4" id="KW-1003">Cell membrane</keyword>
<dbReference type="Proteomes" id="UP000316770">
    <property type="component" value="Chromosome"/>
</dbReference>
<keyword evidence="10" id="KW-0547">Nucleotide-binding</keyword>
<keyword evidence="15" id="KW-0472">Membrane</keyword>
<dbReference type="PANTHER" id="PTHR43547">
    <property type="entry name" value="TWO-COMPONENT HISTIDINE KINASE"/>
    <property type="match status" value="1"/>
</dbReference>